<organism evidence="2 3">
    <name type="scientific">Hyalangium rubrum</name>
    <dbReference type="NCBI Taxonomy" id="3103134"/>
    <lineage>
        <taxon>Bacteria</taxon>
        <taxon>Pseudomonadati</taxon>
        <taxon>Myxococcota</taxon>
        <taxon>Myxococcia</taxon>
        <taxon>Myxococcales</taxon>
        <taxon>Cystobacterineae</taxon>
        <taxon>Archangiaceae</taxon>
        <taxon>Hyalangium</taxon>
    </lineage>
</organism>
<dbReference type="InterPro" id="IPR006311">
    <property type="entry name" value="TAT_signal"/>
</dbReference>
<dbReference type="PANTHER" id="PTHR43737">
    <property type="entry name" value="BLL7424 PROTEIN"/>
    <property type="match status" value="1"/>
</dbReference>
<name>A0ABU5HFM5_9BACT</name>
<dbReference type="PROSITE" id="PS51318">
    <property type="entry name" value="TAT"/>
    <property type="match status" value="1"/>
</dbReference>
<feature type="chain" id="PRO_5046511816" evidence="1">
    <location>
        <begin position="30"/>
        <end position="414"/>
    </location>
</feature>
<reference evidence="2 3" key="1">
    <citation type="submission" date="2023-12" db="EMBL/GenBank/DDBJ databases">
        <title>the genome sequence of Hyalangium sp. s54d21.</title>
        <authorList>
            <person name="Zhang X."/>
        </authorList>
    </citation>
    <scope>NUCLEOTIDE SEQUENCE [LARGE SCALE GENOMIC DNA]</scope>
    <source>
        <strain evidence="3">s54d21</strain>
    </source>
</reference>
<dbReference type="Proteomes" id="UP001291309">
    <property type="component" value="Unassembled WGS sequence"/>
</dbReference>
<evidence type="ECO:0000256" key="1">
    <source>
        <dbReference type="SAM" id="SignalP"/>
    </source>
</evidence>
<dbReference type="RefSeq" id="WP_321550776.1">
    <property type="nucleotide sequence ID" value="NZ_JAXIVS010000017.1"/>
</dbReference>
<dbReference type="EMBL" id="JAXIVS010000017">
    <property type="protein sequence ID" value="MDY7232065.1"/>
    <property type="molecule type" value="Genomic_DNA"/>
</dbReference>
<dbReference type="InterPro" id="IPR010869">
    <property type="entry name" value="DUF1501"/>
</dbReference>
<proteinExistence type="predicted"/>
<keyword evidence="1" id="KW-0732">Signal</keyword>
<feature type="signal peptide" evidence="1">
    <location>
        <begin position="1"/>
        <end position="29"/>
    </location>
</feature>
<dbReference type="Pfam" id="PF07394">
    <property type="entry name" value="DUF1501"/>
    <property type="match status" value="1"/>
</dbReference>
<sequence>MSLSRRALLRSAGLSLLGLATLPPFLARAAEALPTGRRKVLVTLFLRGGADGLSLLPPVGDPDYYRLRPQLALAAPGSAEDAALRLDDTFGLHPGLEPLLPWWREGVLAAVPAVGLPHPVRSHFDAQDFVESGTPGVKSTRDGYLNRALALLPVDPSAGAFRAVALQPTLPRALAGDAPALALDSLQSFRLRVPRRTGALSFDSLYASAVDEALRTTGVETSSALSLVTDRQLADQPPQHGATYPRSPLGRRLQDLARLIHADVGLQLAATESGGWDTHILQGRGKGPFATRAKDLGESLAAFATDLGPRLADVLVVVLSEFGRTARENGNRGTDHGTGGAVLLLGGTVRGGRVAGPWRGLSEPNLLDGRDVPSLTDVRNVLAEALMTHCGLLTPEAVFPGLGARPALLRLLGD</sequence>
<dbReference type="PANTHER" id="PTHR43737:SF1">
    <property type="entry name" value="DUF1501 DOMAIN-CONTAINING PROTEIN"/>
    <property type="match status" value="1"/>
</dbReference>
<comment type="caution">
    <text evidence="2">The sequence shown here is derived from an EMBL/GenBank/DDBJ whole genome shotgun (WGS) entry which is preliminary data.</text>
</comment>
<protein>
    <submittedName>
        <fullName evidence="2">DUF1501 domain-containing protein</fullName>
    </submittedName>
</protein>
<evidence type="ECO:0000313" key="2">
    <source>
        <dbReference type="EMBL" id="MDY7232065.1"/>
    </source>
</evidence>
<accession>A0ABU5HFM5</accession>
<gene>
    <name evidence="2" type="ORF">SYV04_37095</name>
</gene>
<evidence type="ECO:0000313" key="3">
    <source>
        <dbReference type="Proteomes" id="UP001291309"/>
    </source>
</evidence>
<keyword evidence="3" id="KW-1185">Reference proteome</keyword>